<dbReference type="Pfam" id="PF11459">
    <property type="entry name" value="AbiEi_3"/>
    <property type="match status" value="1"/>
</dbReference>
<evidence type="ECO:0000313" key="2">
    <source>
        <dbReference type="EMBL" id="NBG97133.1"/>
    </source>
</evidence>
<organism evidence="2 3">
    <name type="scientific">Pyruvatibacter mobilis</name>
    <dbReference type="NCBI Taxonomy" id="1712261"/>
    <lineage>
        <taxon>Bacteria</taxon>
        <taxon>Pseudomonadati</taxon>
        <taxon>Pseudomonadota</taxon>
        <taxon>Alphaproteobacteria</taxon>
        <taxon>Hyphomicrobiales</taxon>
        <taxon>Parvibaculaceae</taxon>
        <taxon>Pyruvatibacter</taxon>
    </lineage>
</organism>
<dbReference type="AlphaFoldDB" id="A0A845QEX5"/>
<comment type="caution">
    <text evidence="2">The sequence shown here is derived from an EMBL/GenBank/DDBJ whole genome shotgun (WGS) entry which is preliminary data.</text>
</comment>
<dbReference type="OrthoDB" id="1550938at2"/>
<sequence length="265" mass="30409">MRRQNETKLKWLLETVLPGRLVDTQTLQRHGITRMLAHKYIDSGWLEPVVRGLYRRPKADARSADWQLVVRSLQHVMDYSSVVGGRTALELQGFAHYLPLRGDQDVHLYGEAHPTWLKRLDEAGRYRLRSTKLFDMHADEETTDVDSPVGPLKCSTPERAILELLDELPKHESVHIVDTVFEGLASARPRRLEKLLACCTSIKVKRLFFVFADKHGHAWRRHLSPERFDLGSGPRALFDKGQFHPRYAISVPPELMPQSEARHGA</sequence>
<gene>
    <name evidence="2" type="ORF">GTQ45_15455</name>
</gene>
<reference evidence="2 3" key="1">
    <citation type="journal article" date="2016" name="Int. J. Syst. Evol. Microbiol.">
        <title>Pyruvatibacter mobilis gen. nov., sp. nov., a marine bacterium from the culture broth of Picochlorum sp. 122.</title>
        <authorList>
            <person name="Wang G."/>
            <person name="Tang M."/>
            <person name="Wu H."/>
            <person name="Dai S."/>
            <person name="Li T."/>
            <person name="Chen C."/>
            <person name="He H."/>
            <person name="Fan J."/>
            <person name="Xiang W."/>
            <person name="Li X."/>
        </authorList>
    </citation>
    <scope>NUCLEOTIDE SEQUENCE [LARGE SCALE GENOMIC DNA]</scope>
    <source>
        <strain evidence="2 3">GYP-11</strain>
    </source>
</reference>
<protein>
    <recommendedName>
        <fullName evidence="1">Transcriptional regulator AbiEi antitoxin N-terminal domain-containing protein</fullName>
    </recommendedName>
</protein>
<keyword evidence="3" id="KW-1185">Reference proteome</keyword>
<feature type="domain" description="Transcriptional regulator AbiEi antitoxin N-terminal" evidence="1">
    <location>
        <begin position="5"/>
        <end position="100"/>
    </location>
</feature>
<dbReference type="Pfam" id="PF17194">
    <property type="entry name" value="AbiEi_3_N"/>
    <property type="match status" value="1"/>
</dbReference>
<evidence type="ECO:0000313" key="3">
    <source>
        <dbReference type="Proteomes" id="UP000470384"/>
    </source>
</evidence>
<proteinExistence type="predicted"/>
<dbReference type="Proteomes" id="UP000470384">
    <property type="component" value="Unassembled WGS sequence"/>
</dbReference>
<dbReference type="InterPro" id="IPR021561">
    <property type="entry name" value="AbiEi_3"/>
</dbReference>
<evidence type="ECO:0000259" key="1">
    <source>
        <dbReference type="Pfam" id="PF17194"/>
    </source>
</evidence>
<accession>A0A845QEX5</accession>
<name>A0A845QEX5_9HYPH</name>
<dbReference type="InterPro" id="IPR033455">
    <property type="entry name" value="AbiEi_3_N"/>
</dbReference>
<dbReference type="EMBL" id="WXYQ01000017">
    <property type="protein sequence ID" value="NBG97133.1"/>
    <property type="molecule type" value="Genomic_DNA"/>
</dbReference>